<dbReference type="EMBL" id="FOZM01000002">
    <property type="protein sequence ID" value="SFS19887.1"/>
    <property type="molecule type" value="Genomic_DNA"/>
</dbReference>
<dbReference type="InterPro" id="IPR050093">
    <property type="entry name" value="ABC_SmlMolc_Importer"/>
</dbReference>
<evidence type="ECO:0000256" key="7">
    <source>
        <dbReference type="ARBA" id="ARBA00023136"/>
    </source>
</evidence>
<dbReference type="SUPFAM" id="SSF52540">
    <property type="entry name" value="P-loop containing nucleoside triphosphate hydrolases"/>
    <property type="match status" value="1"/>
</dbReference>
<keyword evidence="6" id="KW-1278">Translocase</keyword>
<evidence type="ECO:0000256" key="5">
    <source>
        <dbReference type="ARBA" id="ARBA00022840"/>
    </source>
</evidence>
<dbReference type="InterPro" id="IPR003439">
    <property type="entry name" value="ABC_transporter-like_ATP-bd"/>
</dbReference>
<keyword evidence="7" id="KW-0472">Membrane</keyword>
<organism evidence="9 10">
    <name type="scientific">Yoonia litorea</name>
    <dbReference type="NCBI Taxonomy" id="1123755"/>
    <lineage>
        <taxon>Bacteria</taxon>
        <taxon>Pseudomonadati</taxon>
        <taxon>Pseudomonadota</taxon>
        <taxon>Alphaproteobacteria</taxon>
        <taxon>Rhodobacterales</taxon>
        <taxon>Paracoccaceae</taxon>
        <taxon>Yoonia</taxon>
    </lineage>
</organism>
<reference evidence="9 10" key="1">
    <citation type="submission" date="2016-10" db="EMBL/GenBank/DDBJ databases">
        <authorList>
            <person name="de Groot N.N."/>
        </authorList>
    </citation>
    <scope>NUCLEOTIDE SEQUENCE [LARGE SCALE GENOMIC DNA]</scope>
    <source>
        <strain evidence="9 10">DSM 29433</strain>
    </source>
</reference>
<accession>A0A1I6MW79</accession>
<name>A0A1I6MW79_9RHOB</name>
<keyword evidence="4" id="KW-0547">Nucleotide-binding</keyword>
<keyword evidence="5 9" id="KW-0067">ATP-binding</keyword>
<evidence type="ECO:0000256" key="1">
    <source>
        <dbReference type="ARBA" id="ARBA00022448"/>
    </source>
</evidence>
<evidence type="ECO:0000313" key="9">
    <source>
        <dbReference type="EMBL" id="SFS19887.1"/>
    </source>
</evidence>
<dbReference type="Proteomes" id="UP000198926">
    <property type="component" value="Unassembled WGS sequence"/>
</dbReference>
<dbReference type="PROSITE" id="PS00211">
    <property type="entry name" value="ABC_TRANSPORTER_1"/>
    <property type="match status" value="1"/>
</dbReference>
<dbReference type="PANTHER" id="PTHR42781:SF1">
    <property type="entry name" value="THIAMINE IMPORT ATP-BINDING PROTEIN THIQ"/>
    <property type="match status" value="1"/>
</dbReference>
<feature type="domain" description="ABC transporter" evidence="8">
    <location>
        <begin position="2"/>
        <end position="230"/>
    </location>
</feature>
<evidence type="ECO:0000256" key="4">
    <source>
        <dbReference type="ARBA" id="ARBA00022741"/>
    </source>
</evidence>
<sequence length="240" mass="25176">MLTFDRVELRQGDFRLKAHLSVAAGSLSALIGPSGSGKSTLLAAIAGFIAPAQGRILWAGKDMTGKAPGQRSVAMLFQDNNLFPHLSAAQNVGLGLRPDLKLTQDDRERVSDALGQVGLAGLENRKPSALSGGQQSRVAIARVLVSQSDIVLLDEPFAALGPALKDEMLDLVADKLSAKGRTVIMVTHDPADARRIASQTIVVSDGIVHPPVETGPLLDNPPEALAAYLGGKKDKKGPLN</sequence>
<evidence type="ECO:0000313" key="10">
    <source>
        <dbReference type="Proteomes" id="UP000198926"/>
    </source>
</evidence>
<proteinExistence type="predicted"/>
<dbReference type="GO" id="GO:0005524">
    <property type="term" value="F:ATP binding"/>
    <property type="evidence" value="ECO:0007669"/>
    <property type="project" value="UniProtKB-KW"/>
</dbReference>
<dbReference type="InterPro" id="IPR027417">
    <property type="entry name" value="P-loop_NTPase"/>
</dbReference>
<keyword evidence="10" id="KW-1185">Reference proteome</keyword>
<gene>
    <name evidence="9" type="ORF">SAMN05444714_2409</name>
</gene>
<dbReference type="Gene3D" id="3.40.50.300">
    <property type="entry name" value="P-loop containing nucleotide triphosphate hydrolases"/>
    <property type="match status" value="1"/>
</dbReference>
<dbReference type="PROSITE" id="PS50893">
    <property type="entry name" value="ABC_TRANSPORTER_2"/>
    <property type="match status" value="1"/>
</dbReference>
<dbReference type="PANTHER" id="PTHR42781">
    <property type="entry name" value="SPERMIDINE/PUTRESCINE IMPORT ATP-BINDING PROTEIN POTA"/>
    <property type="match status" value="1"/>
</dbReference>
<dbReference type="SMART" id="SM00382">
    <property type="entry name" value="AAA"/>
    <property type="match status" value="1"/>
</dbReference>
<evidence type="ECO:0000256" key="6">
    <source>
        <dbReference type="ARBA" id="ARBA00022967"/>
    </source>
</evidence>
<dbReference type="STRING" id="1123755.SAMN05444714_2409"/>
<protein>
    <submittedName>
        <fullName evidence="9">Thiamine transport system ATP-binding protein</fullName>
    </submittedName>
</protein>
<keyword evidence="1" id="KW-0813">Transport</keyword>
<dbReference type="AlphaFoldDB" id="A0A1I6MW79"/>
<dbReference type="InterPro" id="IPR017871">
    <property type="entry name" value="ABC_transporter-like_CS"/>
</dbReference>
<keyword evidence="2" id="KW-1003">Cell membrane</keyword>
<keyword evidence="3" id="KW-0997">Cell inner membrane</keyword>
<evidence type="ECO:0000259" key="8">
    <source>
        <dbReference type="PROSITE" id="PS50893"/>
    </source>
</evidence>
<dbReference type="GO" id="GO:0016887">
    <property type="term" value="F:ATP hydrolysis activity"/>
    <property type="evidence" value="ECO:0007669"/>
    <property type="project" value="InterPro"/>
</dbReference>
<dbReference type="InterPro" id="IPR003593">
    <property type="entry name" value="AAA+_ATPase"/>
</dbReference>
<evidence type="ECO:0000256" key="3">
    <source>
        <dbReference type="ARBA" id="ARBA00022519"/>
    </source>
</evidence>
<evidence type="ECO:0000256" key="2">
    <source>
        <dbReference type="ARBA" id="ARBA00022475"/>
    </source>
</evidence>
<dbReference type="Pfam" id="PF00005">
    <property type="entry name" value="ABC_tran"/>
    <property type="match status" value="1"/>
</dbReference>
<dbReference type="OrthoDB" id="9802264at2"/>
<dbReference type="RefSeq" id="WP_090208755.1">
    <property type="nucleotide sequence ID" value="NZ_FOZM01000002.1"/>
</dbReference>